<reference evidence="3" key="1">
    <citation type="submission" date="2022-11" db="EMBL/GenBank/DDBJ databases">
        <title>Dyadobacter pollutisoli sp. nov., isolated from plastic dumped soil.</title>
        <authorList>
            <person name="Kim J.M."/>
            <person name="Kim K.R."/>
            <person name="Lee J.K."/>
            <person name="Hao L."/>
            <person name="Jeon C.O."/>
        </authorList>
    </citation>
    <scope>NUCLEOTIDE SEQUENCE</scope>
    <source>
        <strain evidence="3">U1</strain>
    </source>
</reference>
<dbReference type="Proteomes" id="UP001164653">
    <property type="component" value="Chromosome"/>
</dbReference>
<feature type="transmembrane region" description="Helical" evidence="1">
    <location>
        <begin position="137"/>
        <end position="158"/>
    </location>
</feature>
<dbReference type="InterPro" id="IPR009003">
    <property type="entry name" value="Peptidase_S1_PA"/>
</dbReference>
<dbReference type="AlphaFoldDB" id="A0A9E8NE01"/>
<evidence type="ECO:0000313" key="3">
    <source>
        <dbReference type="EMBL" id="WAC12791.1"/>
    </source>
</evidence>
<evidence type="ECO:0000259" key="2">
    <source>
        <dbReference type="Pfam" id="PF00089"/>
    </source>
</evidence>
<dbReference type="EC" id="3.4.21.-" evidence="3"/>
<dbReference type="KEGG" id="dpf:ON006_02265"/>
<dbReference type="EMBL" id="CP112998">
    <property type="protein sequence ID" value="WAC12791.1"/>
    <property type="molecule type" value="Genomic_DNA"/>
</dbReference>
<dbReference type="RefSeq" id="WP_244823490.1">
    <property type="nucleotide sequence ID" value="NZ_CP112998.1"/>
</dbReference>
<feature type="transmembrane region" description="Helical" evidence="1">
    <location>
        <begin position="179"/>
        <end position="197"/>
    </location>
</feature>
<keyword evidence="4" id="KW-1185">Reference proteome</keyword>
<keyword evidence="3" id="KW-0645">Protease</keyword>
<dbReference type="InterPro" id="IPR001254">
    <property type="entry name" value="Trypsin_dom"/>
</dbReference>
<organism evidence="3 4">
    <name type="scientific">Dyadobacter pollutisoli</name>
    <dbReference type="NCBI Taxonomy" id="2910158"/>
    <lineage>
        <taxon>Bacteria</taxon>
        <taxon>Pseudomonadati</taxon>
        <taxon>Bacteroidota</taxon>
        <taxon>Cytophagia</taxon>
        <taxon>Cytophagales</taxon>
        <taxon>Spirosomataceae</taxon>
        <taxon>Dyadobacter</taxon>
    </lineage>
</organism>
<gene>
    <name evidence="3" type="ORF">ON006_02265</name>
</gene>
<feature type="domain" description="Peptidase S1" evidence="2">
    <location>
        <begin position="441"/>
        <end position="549"/>
    </location>
</feature>
<evidence type="ECO:0000313" key="4">
    <source>
        <dbReference type="Proteomes" id="UP001164653"/>
    </source>
</evidence>
<dbReference type="GO" id="GO:0006508">
    <property type="term" value="P:proteolysis"/>
    <property type="evidence" value="ECO:0007669"/>
    <property type="project" value="UniProtKB-KW"/>
</dbReference>
<dbReference type="Pfam" id="PF00089">
    <property type="entry name" value="Trypsin"/>
    <property type="match status" value="1"/>
</dbReference>
<dbReference type="GO" id="GO:0004252">
    <property type="term" value="F:serine-type endopeptidase activity"/>
    <property type="evidence" value="ECO:0007669"/>
    <property type="project" value="InterPro"/>
</dbReference>
<keyword evidence="1" id="KW-0472">Membrane</keyword>
<name>A0A9E8NE01_9BACT</name>
<proteinExistence type="predicted"/>
<feature type="transmembrane region" description="Helical" evidence="1">
    <location>
        <begin position="13"/>
        <end position="31"/>
    </location>
</feature>
<dbReference type="SUPFAM" id="SSF50494">
    <property type="entry name" value="Trypsin-like serine proteases"/>
    <property type="match status" value="1"/>
</dbReference>
<keyword evidence="1" id="KW-0812">Transmembrane</keyword>
<keyword evidence="1" id="KW-1133">Transmembrane helix</keyword>
<dbReference type="InterPro" id="IPR043504">
    <property type="entry name" value="Peptidase_S1_PA_chymotrypsin"/>
</dbReference>
<accession>A0A9E8NE01</accession>
<evidence type="ECO:0000256" key="1">
    <source>
        <dbReference type="SAM" id="Phobius"/>
    </source>
</evidence>
<sequence length="572" mass="64307">MKEEWFTNSYRNWFYKFGSIFIVLIVTYAVLHAFRIYEGEEIVNFTDQEKASITTLVDNYISSDSTNPDKKNIPEKLRDNIVTNLEKFVTARYKLDSSSKSDLKQFLVQFANSGFAPSLLIEFKIRVHSYFWLTEDGVFLEIIFWSLFGVLCSLFFYVSESMAKNEFKTNQEYIHAAKLFYAPITTLVVYFSINALVSNGEVNLNNLKHGLIILSYVLGFFSGRTIDLLSRIKDLILPAGNQEKKEGATDDDFEKLDEESQHQLIVQAIEVNDEKWRTTLPNIQSIGSGKKYIKDKKTALNAIVFEVKKKELNIDDEDKVPTEIEFQGYRIPTDVQERSSLVTTQARRGPGSSVSRIELDDGGTIGLKVFKKIDDKVQPFLLSCYHVLCLSELRDKILRVEKGVTTSDPKVVSPARRKDDKDVSHNIVGTVEEGTLNTFLDAAIARLTSEHAIELTVGGKLPSQIYDLKKSDEDSSFVVQSWGAASAQPSPFKKVLKISDNPSIIYDGIGSKVMKHLIQTEKISQSGDSGAPVFTMDGKVVGIIVGGDEVSVSYILPIRRILNTLSVRLTTS</sequence>
<protein>
    <submittedName>
        <fullName evidence="3">Trypsin-like serine protease</fullName>
        <ecNumber evidence="3">3.4.21.-</ecNumber>
    </submittedName>
</protein>
<keyword evidence="3" id="KW-0378">Hydrolase</keyword>
<dbReference type="Gene3D" id="2.40.10.10">
    <property type="entry name" value="Trypsin-like serine proteases"/>
    <property type="match status" value="1"/>
</dbReference>